<dbReference type="SUPFAM" id="SSF160904">
    <property type="entry name" value="Jann2411-like"/>
    <property type="match status" value="1"/>
</dbReference>
<dbReference type="Pfam" id="PF07336">
    <property type="entry name" value="ABATE"/>
    <property type="match status" value="1"/>
</dbReference>
<feature type="domain" description="C2H2-type" evidence="2">
    <location>
        <begin position="154"/>
        <end position="175"/>
    </location>
</feature>
<comment type="caution">
    <text evidence="3">The sequence shown here is derived from an EMBL/GenBank/DDBJ whole genome shotgun (WGS) entry which is preliminary data.</text>
</comment>
<evidence type="ECO:0000259" key="2">
    <source>
        <dbReference type="PROSITE" id="PS00028"/>
    </source>
</evidence>
<dbReference type="PANTHER" id="PTHR35525">
    <property type="entry name" value="BLL6575 PROTEIN"/>
    <property type="match status" value="1"/>
</dbReference>
<dbReference type="InterPro" id="IPR021005">
    <property type="entry name" value="Znf_CGNR"/>
</dbReference>
<feature type="compositionally biased region" description="Polar residues" evidence="1">
    <location>
        <begin position="1"/>
        <end position="12"/>
    </location>
</feature>
<dbReference type="Gene3D" id="1.10.3300.10">
    <property type="entry name" value="Jann2411-like domain"/>
    <property type="match status" value="1"/>
</dbReference>
<name>A0A558AMA7_9PSEU</name>
<feature type="region of interest" description="Disordered" evidence="1">
    <location>
        <begin position="1"/>
        <end position="20"/>
    </location>
</feature>
<keyword evidence="4" id="KW-1185">Reference proteome</keyword>
<evidence type="ECO:0000313" key="3">
    <source>
        <dbReference type="EMBL" id="TVT25389.1"/>
    </source>
</evidence>
<evidence type="ECO:0000256" key="1">
    <source>
        <dbReference type="SAM" id="MobiDB-lite"/>
    </source>
</evidence>
<organism evidence="3 4">
    <name type="scientific">Amycolatopsis acidiphila</name>
    <dbReference type="NCBI Taxonomy" id="715473"/>
    <lineage>
        <taxon>Bacteria</taxon>
        <taxon>Bacillati</taxon>
        <taxon>Actinomycetota</taxon>
        <taxon>Actinomycetes</taxon>
        <taxon>Pseudonocardiales</taxon>
        <taxon>Pseudonocardiaceae</taxon>
        <taxon>Amycolatopsis</taxon>
    </lineage>
</organism>
<proteinExistence type="predicted"/>
<dbReference type="InterPro" id="IPR013087">
    <property type="entry name" value="Znf_C2H2_type"/>
</dbReference>
<dbReference type="Pfam" id="PF11706">
    <property type="entry name" value="zf-CGNR"/>
    <property type="match status" value="1"/>
</dbReference>
<dbReference type="OrthoDB" id="3211108at2"/>
<dbReference type="PANTHER" id="PTHR35525:SF3">
    <property type="entry name" value="BLL6575 PROTEIN"/>
    <property type="match status" value="1"/>
</dbReference>
<dbReference type="AlphaFoldDB" id="A0A558AMA7"/>
<gene>
    <name evidence="3" type="ORF">FNH06_03420</name>
</gene>
<reference evidence="3 4" key="1">
    <citation type="submission" date="2019-07" db="EMBL/GenBank/DDBJ databases">
        <title>New species of Amycolatopsis and Streptomyces.</title>
        <authorList>
            <person name="Duangmal K."/>
            <person name="Teo W.F.A."/>
            <person name="Lipun K."/>
        </authorList>
    </citation>
    <scope>NUCLEOTIDE SEQUENCE [LARGE SCALE GENOMIC DNA]</scope>
    <source>
        <strain evidence="3 4">JCM 30562</strain>
    </source>
</reference>
<dbReference type="PROSITE" id="PS00028">
    <property type="entry name" value="ZINC_FINGER_C2H2_1"/>
    <property type="match status" value="1"/>
</dbReference>
<dbReference type="InterPro" id="IPR023286">
    <property type="entry name" value="ABATE_dom_sf"/>
</dbReference>
<accession>A0A558AMA7</accession>
<dbReference type="InterPro" id="IPR010852">
    <property type="entry name" value="ABATE"/>
</dbReference>
<dbReference type="Proteomes" id="UP000318578">
    <property type="component" value="Unassembled WGS sequence"/>
</dbReference>
<protein>
    <recommendedName>
        <fullName evidence="2">C2H2-type domain-containing protein</fullName>
    </recommendedName>
</protein>
<evidence type="ECO:0000313" key="4">
    <source>
        <dbReference type="Proteomes" id="UP000318578"/>
    </source>
</evidence>
<dbReference type="EMBL" id="VJZA01000003">
    <property type="protein sequence ID" value="TVT25389.1"/>
    <property type="molecule type" value="Genomic_DNA"/>
</dbReference>
<sequence>MALVNSRRSSPSGDVDDLASPDQVKGWLAARGLPVVEGTVTRSDVATLDSLRASAREILTALPDARTPVPDAVTSVNLRAASAPGAVQLTWHEGERPCRSWRSAAQGRFDAAAAAIAADTIRLATGTRAALVRRCAAHGCVRVFLRTHARRRWCSNICGDRVRARRHYHRHQSPH</sequence>